<sequence length="144" mass="16716">MEDLALEKLSKESKENEYVMYIVVNHDLKMGKGKIAAQVAHSACRVIRFLESLSTKPFYYRQWISNYEPKIVLKATKEQMKDIMKIFGRARPLRPTHTDFEGIWCFHTIDAGRTQIAPGSLTTLAFRPFQRKEAPEILRSLKLL</sequence>
<dbReference type="EC" id="3.1.1.29" evidence="1"/>
<comment type="catalytic activity">
    <reaction evidence="4">
        <text>an N-acyl-L-alpha-aminoacyl-tRNA + H2O = an N-acyl-L-amino acid + a tRNA + H(+)</text>
        <dbReference type="Rhea" id="RHEA:54448"/>
        <dbReference type="Rhea" id="RHEA-COMP:10123"/>
        <dbReference type="Rhea" id="RHEA-COMP:13883"/>
        <dbReference type="ChEBI" id="CHEBI:15377"/>
        <dbReference type="ChEBI" id="CHEBI:15378"/>
        <dbReference type="ChEBI" id="CHEBI:59874"/>
        <dbReference type="ChEBI" id="CHEBI:78442"/>
        <dbReference type="ChEBI" id="CHEBI:138191"/>
        <dbReference type="EC" id="3.1.1.29"/>
    </reaction>
</comment>
<keyword evidence="2 5" id="KW-0378">Hydrolase</keyword>
<dbReference type="Pfam" id="PF01981">
    <property type="entry name" value="PTH2"/>
    <property type="match status" value="1"/>
</dbReference>
<gene>
    <name evidence="5" type="ORF">LCPAC304_01870</name>
</gene>
<accession>A0A481Z7I8</accession>
<dbReference type="InterPro" id="IPR023476">
    <property type="entry name" value="Pep_tRNA_hydro_II_dom_sf"/>
</dbReference>
<reference evidence="5" key="1">
    <citation type="journal article" date="2019" name="MBio">
        <title>Virus Genomes from Deep Sea Sediments Expand the Ocean Megavirome and Support Independent Origins of Viral Gigantism.</title>
        <authorList>
            <person name="Backstrom D."/>
            <person name="Yutin N."/>
            <person name="Jorgensen S.L."/>
            <person name="Dharamshi J."/>
            <person name="Homa F."/>
            <person name="Zaremba-Niedwiedzka K."/>
            <person name="Spang A."/>
            <person name="Wolf Y.I."/>
            <person name="Koonin E.V."/>
            <person name="Ettema T.J."/>
        </authorList>
    </citation>
    <scope>NUCLEOTIDE SEQUENCE</scope>
</reference>
<dbReference type="PANTHER" id="PTHR12649:SF11">
    <property type="entry name" value="PEPTIDYL-TRNA HYDROLASE 2, MITOCHONDRIAL"/>
    <property type="match status" value="1"/>
</dbReference>
<dbReference type="FunFam" id="3.40.1490.10:FF:000002">
    <property type="entry name" value="Peptidyl-tRNA hydrolase 2, mitochondrial"/>
    <property type="match status" value="1"/>
</dbReference>
<proteinExistence type="inferred from homology"/>
<dbReference type="InterPro" id="IPR002833">
    <property type="entry name" value="PTH2"/>
</dbReference>
<dbReference type="PANTHER" id="PTHR12649">
    <property type="entry name" value="PEPTIDYL-TRNA HYDROLASE 2"/>
    <property type="match status" value="1"/>
</dbReference>
<evidence type="ECO:0000313" key="5">
    <source>
        <dbReference type="EMBL" id="QBK91848.1"/>
    </source>
</evidence>
<protein>
    <recommendedName>
        <fullName evidence="1">peptidyl-tRNA hydrolase</fullName>
        <ecNumber evidence="1">3.1.1.29</ecNumber>
    </recommendedName>
</protein>
<dbReference type="EMBL" id="MK500565">
    <property type="protein sequence ID" value="QBK91848.1"/>
    <property type="molecule type" value="Genomic_DNA"/>
</dbReference>
<evidence type="ECO:0000256" key="1">
    <source>
        <dbReference type="ARBA" id="ARBA00013260"/>
    </source>
</evidence>
<evidence type="ECO:0000256" key="3">
    <source>
        <dbReference type="ARBA" id="ARBA00038050"/>
    </source>
</evidence>
<name>A0A481Z7I8_9VIRU</name>
<organism evidence="5">
    <name type="scientific">Pithovirus LCPAC304</name>
    <dbReference type="NCBI Taxonomy" id="2506594"/>
    <lineage>
        <taxon>Viruses</taxon>
        <taxon>Pithoviruses</taxon>
    </lineage>
</organism>
<comment type="similarity">
    <text evidence="3">Belongs to the PTH2 family.</text>
</comment>
<dbReference type="Gene3D" id="3.40.1490.10">
    <property type="entry name" value="Bit1"/>
    <property type="match status" value="1"/>
</dbReference>
<evidence type="ECO:0000256" key="2">
    <source>
        <dbReference type="ARBA" id="ARBA00022801"/>
    </source>
</evidence>
<dbReference type="SUPFAM" id="SSF102462">
    <property type="entry name" value="Peptidyl-tRNA hydrolase II"/>
    <property type="match status" value="1"/>
</dbReference>
<evidence type="ECO:0000256" key="4">
    <source>
        <dbReference type="ARBA" id="ARBA00048707"/>
    </source>
</evidence>
<dbReference type="GO" id="GO:0004045">
    <property type="term" value="F:peptidyl-tRNA hydrolase activity"/>
    <property type="evidence" value="ECO:0007669"/>
    <property type="project" value="UniProtKB-EC"/>
</dbReference>